<comment type="caution">
    <text evidence="3">The sequence shown here is derived from an EMBL/GenBank/DDBJ whole genome shotgun (WGS) entry which is preliminary data.</text>
</comment>
<keyword evidence="1" id="KW-0472">Membrane</keyword>
<dbReference type="RefSeq" id="WP_350403162.1">
    <property type="nucleotide sequence ID" value="NZ_JBELOE010000284.1"/>
</dbReference>
<dbReference type="InterPro" id="IPR036249">
    <property type="entry name" value="Thioredoxin-like_sf"/>
</dbReference>
<keyword evidence="4" id="KW-1185">Reference proteome</keyword>
<dbReference type="Pfam" id="PF13905">
    <property type="entry name" value="Thioredoxin_8"/>
    <property type="match status" value="1"/>
</dbReference>
<feature type="domain" description="Thioredoxin" evidence="2">
    <location>
        <begin position="32"/>
        <end position="180"/>
    </location>
</feature>
<proteinExistence type="predicted"/>
<dbReference type="PROSITE" id="PS51352">
    <property type="entry name" value="THIOREDOXIN_2"/>
    <property type="match status" value="1"/>
</dbReference>
<organism evidence="3 4">
    <name type="scientific">Catenovulum sediminis</name>
    <dbReference type="NCBI Taxonomy" id="1740262"/>
    <lineage>
        <taxon>Bacteria</taxon>
        <taxon>Pseudomonadati</taxon>
        <taxon>Pseudomonadota</taxon>
        <taxon>Gammaproteobacteria</taxon>
        <taxon>Alteromonadales</taxon>
        <taxon>Alteromonadaceae</taxon>
        <taxon>Catenovulum</taxon>
    </lineage>
</organism>
<feature type="transmembrane region" description="Helical" evidence="1">
    <location>
        <begin position="12"/>
        <end position="31"/>
    </location>
</feature>
<evidence type="ECO:0000259" key="2">
    <source>
        <dbReference type="PROSITE" id="PS51352"/>
    </source>
</evidence>
<dbReference type="PANTHER" id="PTHR42852">
    <property type="entry name" value="THIOL:DISULFIDE INTERCHANGE PROTEIN DSBE"/>
    <property type="match status" value="1"/>
</dbReference>
<reference evidence="3 4" key="1">
    <citation type="submission" date="2024-06" db="EMBL/GenBank/DDBJ databases">
        <authorList>
            <person name="Chen R.Y."/>
        </authorList>
    </citation>
    <scope>NUCLEOTIDE SEQUENCE [LARGE SCALE GENOMIC DNA]</scope>
    <source>
        <strain evidence="3 4">D2</strain>
    </source>
</reference>
<evidence type="ECO:0000313" key="4">
    <source>
        <dbReference type="Proteomes" id="UP001467690"/>
    </source>
</evidence>
<dbReference type="CDD" id="cd02966">
    <property type="entry name" value="TlpA_like_family"/>
    <property type="match status" value="1"/>
</dbReference>
<protein>
    <submittedName>
        <fullName evidence="3">TlpA disulfide reductase family protein</fullName>
    </submittedName>
</protein>
<gene>
    <name evidence="3" type="ORF">ABS311_19895</name>
</gene>
<dbReference type="InterPro" id="IPR012336">
    <property type="entry name" value="Thioredoxin-like_fold"/>
</dbReference>
<name>A0ABV1RMP1_9ALTE</name>
<evidence type="ECO:0000313" key="3">
    <source>
        <dbReference type="EMBL" id="MER2494145.1"/>
    </source>
</evidence>
<dbReference type="SUPFAM" id="SSF52833">
    <property type="entry name" value="Thioredoxin-like"/>
    <property type="match status" value="1"/>
</dbReference>
<dbReference type="InterPro" id="IPR013766">
    <property type="entry name" value="Thioredoxin_domain"/>
</dbReference>
<dbReference type="Proteomes" id="UP001467690">
    <property type="component" value="Unassembled WGS sequence"/>
</dbReference>
<evidence type="ECO:0000256" key="1">
    <source>
        <dbReference type="SAM" id="Phobius"/>
    </source>
</evidence>
<dbReference type="EMBL" id="JBELOE010000284">
    <property type="protein sequence ID" value="MER2494145.1"/>
    <property type="molecule type" value="Genomic_DNA"/>
</dbReference>
<keyword evidence="1" id="KW-1133">Transmembrane helix</keyword>
<dbReference type="InterPro" id="IPR050553">
    <property type="entry name" value="Thioredoxin_ResA/DsbE_sf"/>
</dbReference>
<accession>A0ABV1RMP1</accession>
<dbReference type="PANTHER" id="PTHR42852:SF18">
    <property type="entry name" value="CHROMOSOME UNDETERMINED SCAFFOLD_47, WHOLE GENOME SHOTGUN SEQUENCE"/>
    <property type="match status" value="1"/>
</dbReference>
<keyword evidence="1" id="KW-0812">Transmembrane</keyword>
<sequence length="192" mass="21789">MALKIQSLKLKNLLTFALALCAFVAGLYFALKKDTENNANFIFNHTFASNIQAKRLADFSQDYLILDFWASWCIPCIDSLPHYIELFENYPINSVSWLAVNQDTTQQQADSFIEKHQLDDLPVFYDTQGLLLRSFSIRGLPTLLILNPQREIIGKIVGYDKAKEQQTAAKIQRVITADKLADRALQTETAAN</sequence>
<dbReference type="Gene3D" id="3.40.30.10">
    <property type="entry name" value="Glutaredoxin"/>
    <property type="match status" value="1"/>
</dbReference>